<evidence type="ECO:0000313" key="3">
    <source>
        <dbReference type="Proteomes" id="UP001066276"/>
    </source>
</evidence>
<evidence type="ECO:0000313" key="2">
    <source>
        <dbReference type="EMBL" id="KAJ1155680.1"/>
    </source>
</evidence>
<organism evidence="2 3">
    <name type="scientific">Pleurodeles waltl</name>
    <name type="common">Iberian ribbed newt</name>
    <dbReference type="NCBI Taxonomy" id="8319"/>
    <lineage>
        <taxon>Eukaryota</taxon>
        <taxon>Metazoa</taxon>
        <taxon>Chordata</taxon>
        <taxon>Craniata</taxon>
        <taxon>Vertebrata</taxon>
        <taxon>Euteleostomi</taxon>
        <taxon>Amphibia</taxon>
        <taxon>Batrachia</taxon>
        <taxon>Caudata</taxon>
        <taxon>Salamandroidea</taxon>
        <taxon>Salamandridae</taxon>
        <taxon>Pleurodelinae</taxon>
        <taxon>Pleurodeles</taxon>
    </lineage>
</organism>
<feature type="region of interest" description="Disordered" evidence="1">
    <location>
        <begin position="63"/>
        <end position="82"/>
    </location>
</feature>
<evidence type="ECO:0000256" key="1">
    <source>
        <dbReference type="SAM" id="MobiDB-lite"/>
    </source>
</evidence>
<name>A0AAV7RW06_PLEWA</name>
<dbReference type="EMBL" id="JANPWB010000009">
    <property type="protein sequence ID" value="KAJ1155680.1"/>
    <property type="molecule type" value="Genomic_DNA"/>
</dbReference>
<reference evidence="2" key="1">
    <citation type="journal article" date="2022" name="bioRxiv">
        <title>Sequencing and chromosome-scale assembly of the giantPleurodeles waltlgenome.</title>
        <authorList>
            <person name="Brown T."/>
            <person name="Elewa A."/>
            <person name="Iarovenko S."/>
            <person name="Subramanian E."/>
            <person name="Araus A.J."/>
            <person name="Petzold A."/>
            <person name="Susuki M."/>
            <person name="Suzuki K.-i.T."/>
            <person name="Hayashi T."/>
            <person name="Toyoda A."/>
            <person name="Oliveira C."/>
            <person name="Osipova E."/>
            <person name="Leigh N.D."/>
            <person name="Simon A."/>
            <person name="Yun M.H."/>
        </authorList>
    </citation>
    <scope>NUCLEOTIDE SEQUENCE</scope>
    <source>
        <strain evidence="2">20211129_DDA</strain>
        <tissue evidence="2">Liver</tissue>
    </source>
</reference>
<proteinExistence type="predicted"/>
<gene>
    <name evidence="2" type="ORF">NDU88_008409</name>
</gene>
<accession>A0AAV7RW06</accession>
<feature type="compositionally biased region" description="Basic and acidic residues" evidence="1">
    <location>
        <begin position="70"/>
        <end position="82"/>
    </location>
</feature>
<dbReference type="AlphaFoldDB" id="A0AAV7RW06"/>
<dbReference type="Proteomes" id="UP001066276">
    <property type="component" value="Chromosome 5"/>
</dbReference>
<comment type="caution">
    <text evidence="2">The sequence shown here is derived from an EMBL/GenBank/DDBJ whole genome shotgun (WGS) entry which is preliminary data.</text>
</comment>
<protein>
    <submittedName>
        <fullName evidence="2">Uncharacterized protein</fullName>
    </submittedName>
</protein>
<keyword evidence="3" id="KW-1185">Reference proteome</keyword>
<sequence>MTVWGRWGPLEQVTKAVFDSPELGCAQRMTREKLAGRERSGKRLAYLAIRARVNQTAADMAKKVAAGRRGPGEDQRPQDLFL</sequence>